<name>A0AAV7KUJ2_PLEWA</name>
<comment type="caution">
    <text evidence="2">The sequence shown here is derived from an EMBL/GenBank/DDBJ whole genome shotgun (WGS) entry which is preliminary data.</text>
</comment>
<gene>
    <name evidence="2" type="ORF">NDU88_002146</name>
</gene>
<feature type="region of interest" description="Disordered" evidence="1">
    <location>
        <begin position="1"/>
        <end position="101"/>
    </location>
</feature>
<accession>A0AAV7KUJ2</accession>
<evidence type="ECO:0000256" key="1">
    <source>
        <dbReference type="SAM" id="MobiDB-lite"/>
    </source>
</evidence>
<dbReference type="AlphaFoldDB" id="A0AAV7KUJ2"/>
<feature type="compositionally biased region" description="Basic and acidic residues" evidence="1">
    <location>
        <begin position="72"/>
        <end position="83"/>
    </location>
</feature>
<feature type="compositionally biased region" description="Acidic residues" evidence="1">
    <location>
        <begin position="84"/>
        <end position="99"/>
    </location>
</feature>
<protein>
    <submittedName>
        <fullName evidence="2">Uncharacterized protein</fullName>
    </submittedName>
</protein>
<feature type="compositionally biased region" description="Basic and acidic residues" evidence="1">
    <location>
        <begin position="1"/>
        <end position="18"/>
    </location>
</feature>
<keyword evidence="3" id="KW-1185">Reference proteome</keyword>
<sequence>MDPASDESRDRGGAEDHGGFPTKGCVTGRCRQARPGKATGADSAASTPEKDQACPNPGALPRRSRQTRRVCGAKERATEKEPADGDDNEEKTGTEEETLQLEPVVKEYSFGRRESADRTCLESPEATAAWEVFCDSSSHASGEAWPSQVRDK</sequence>
<proteinExistence type="predicted"/>
<reference evidence="2" key="1">
    <citation type="journal article" date="2022" name="bioRxiv">
        <title>Sequencing and chromosome-scale assembly of the giantPleurodeles waltlgenome.</title>
        <authorList>
            <person name="Brown T."/>
            <person name="Elewa A."/>
            <person name="Iarovenko S."/>
            <person name="Subramanian E."/>
            <person name="Araus A.J."/>
            <person name="Petzold A."/>
            <person name="Susuki M."/>
            <person name="Suzuki K.-i.T."/>
            <person name="Hayashi T."/>
            <person name="Toyoda A."/>
            <person name="Oliveira C."/>
            <person name="Osipova E."/>
            <person name="Leigh N.D."/>
            <person name="Simon A."/>
            <person name="Yun M.H."/>
        </authorList>
    </citation>
    <scope>NUCLEOTIDE SEQUENCE</scope>
    <source>
        <strain evidence="2">20211129_DDA</strain>
        <tissue evidence="2">Liver</tissue>
    </source>
</reference>
<organism evidence="2 3">
    <name type="scientific">Pleurodeles waltl</name>
    <name type="common">Iberian ribbed newt</name>
    <dbReference type="NCBI Taxonomy" id="8319"/>
    <lineage>
        <taxon>Eukaryota</taxon>
        <taxon>Metazoa</taxon>
        <taxon>Chordata</taxon>
        <taxon>Craniata</taxon>
        <taxon>Vertebrata</taxon>
        <taxon>Euteleostomi</taxon>
        <taxon>Amphibia</taxon>
        <taxon>Batrachia</taxon>
        <taxon>Caudata</taxon>
        <taxon>Salamandroidea</taxon>
        <taxon>Salamandridae</taxon>
        <taxon>Pleurodelinae</taxon>
        <taxon>Pleurodeles</taxon>
    </lineage>
</organism>
<evidence type="ECO:0000313" key="3">
    <source>
        <dbReference type="Proteomes" id="UP001066276"/>
    </source>
</evidence>
<dbReference type="Proteomes" id="UP001066276">
    <property type="component" value="Chromosome 12"/>
</dbReference>
<evidence type="ECO:0000313" key="2">
    <source>
        <dbReference type="EMBL" id="KAJ1081974.1"/>
    </source>
</evidence>
<dbReference type="EMBL" id="JANPWB010000016">
    <property type="protein sequence ID" value="KAJ1081974.1"/>
    <property type="molecule type" value="Genomic_DNA"/>
</dbReference>